<feature type="domain" description="Protein kinase" evidence="1">
    <location>
        <begin position="18"/>
        <end position="286"/>
    </location>
</feature>
<dbReference type="SUPFAM" id="SSF56112">
    <property type="entry name" value="Protein kinase-like (PK-like)"/>
    <property type="match status" value="1"/>
</dbReference>
<protein>
    <submittedName>
        <fullName evidence="2">Kinase-like domain-containing protein</fullName>
    </submittedName>
</protein>
<keyword evidence="2" id="KW-0418">Kinase</keyword>
<dbReference type="InterPro" id="IPR001245">
    <property type="entry name" value="Ser-Thr/Tyr_kinase_cat_dom"/>
</dbReference>
<dbReference type="EMBL" id="QKYT01000704">
    <property type="protein sequence ID" value="RIA82105.1"/>
    <property type="molecule type" value="Genomic_DNA"/>
</dbReference>
<dbReference type="OrthoDB" id="2791079at2759"/>
<dbReference type="AlphaFoldDB" id="A0A397SCU3"/>
<dbReference type="Pfam" id="PF07714">
    <property type="entry name" value="PK_Tyr_Ser-Thr"/>
    <property type="match status" value="1"/>
</dbReference>
<evidence type="ECO:0000313" key="2">
    <source>
        <dbReference type="EMBL" id="RIA82105.1"/>
    </source>
</evidence>
<dbReference type="Proteomes" id="UP000265703">
    <property type="component" value="Unassembled WGS sequence"/>
</dbReference>
<comment type="caution">
    <text evidence="2">The sequence shown here is derived from an EMBL/GenBank/DDBJ whole genome shotgun (WGS) entry which is preliminary data.</text>
</comment>
<reference evidence="2 3" key="1">
    <citation type="submission" date="2018-06" db="EMBL/GenBank/DDBJ databases">
        <title>Comparative genomics reveals the genomic features of Rhizophagus irregularis, R. cerebriforme, R. diaphanum and Gigaspora rosea, and their symbiotic lifestyle signature.</title>
        <authorList>
            <person name="Morin E."/>
            <person name="San Clemente H."/>
            <person name="Chen E.C.H."/>
            <person name="De La Providencia I."/>
            <person name="Hainaut M."/>
            <person name="Kuo A."/>
            <person name="Kohler A."/>
            <person name="Murat C."/>
            <person name="Tang N."/>
            <person name="Roy S."/>
            <person name="Loubradou J."/>
            <person name="Henrissat B."/>
            <person name="Grigoriev I.V."/>
            <person name="Corradi N."/>
            <person name="Roux C."/>
            <person name="Martin F.M."/>
        </authorList>
    </citation>
    <scope>NUCLEOTIDE SEQUENCE [LARGE SCALE GENOMIC DNA]</scope>
    <source>
        <strain evidence="2 3">DAOM 227022</strain>
    </source>
</reference>
<dbReference type="Gene3D" id="1.10.510.10">
    <property type="entry name" value="Transferase(Phosphotransferase) domain 1"/>
    <property type="match status" value="1"/>
</dbReference>
<proteinExistence type="predicted"/>
<name>A0A397SCU3_9GLOM</name>
<sequence length="347" mass="40551">METLRPDKIVEWIPYNNLQNIKYKTKGGFSEIYTADWINGSYEEWNSKEKRLKRNGRCKVILKRLENVERANRSWLEEAKSHLAISNKWNEIVGCFGLTQDPSDKSYMLVVYLMDMDLRKYLQQHHSKLTWEKRFEIINSIVNALSVIHNENAIHRDLHSKNILCYQHINFWNIGDFGFCGPVDKPLNSIYGNLPYIAPEVIVKKETTFASDIYSIGMLMWEISSGQPPFANFNHDYYLAMNIVNGMRPKIVPGTPLEYKILMEQCWDAISSKRPDIYALCDKIYQLKKSYNFNEIEERNTYIYNSQLNADFSTNYSSINSSIRNLSKVHIFEDLPEPKNASEGKLP</sequence>
<dbReference type="InterPro" id="IPR000719">
    <property type="entry name" value="Prot_kinase_dom"/>
</dbReference>
<dbReference type="PROSITE" id="PS50011">
    <property type="entry name" value="PROTEIN_KINASE_DOM"/>
    <property type="match status" value="1"/>
</dbReference>
<organism evidence="2 3">
    <name type="scientific">Glomus cerebriforme</name>
    <dbReference type="NCBI Taxonomy" id="658196"/>
    <lineage>
        <taxon>Eukaryota</taxon>
        <taxon>Fungi</taxon>
        <taxon>Fungi incertae sedis</taxon>
        <taxon>Mucoromycota</taxon>
        <taxon>Glomeromycotina</taxon>
        <taxon>Glomeromycetes</taxon>
        <taxon>Glomerales</taxon>
        <taxon>Glomeraceae</taxon>
        <taxon>Glomus</taxon>
    </lineage>
</organism>
<keyword evidence="3" id="KW-1185">Reference proteome</keyword>
<dbReference type="InterPro" id="IPR011009">
    <property type="entry name" value="Kinase-like_dom_sf"/>
</dbReference>
<evidence type="ECO:0000313" key="3">
    <source>
        <dbReference type="Proteomes" id="UP000265703"/>
    </source>
</evidence>
<dbReference type="GO" id="GO:0005524">
    <property type="term" value="F:ATP binding"/>
    <property type="evidence" value="ECO:0007669"/>
    <property type="project" value="UniProtKB-KW"/>
</dbReference>
<accession>A0A397SCU3</accession>
<gene>
    <name evidence="2" type="ORF">C1645_729397</name>
</gene>
<evidence type="ECO:0000259" key="1">
    <source>
        <dbReference type="PROSITE" id="PS50011"/>
    </source>
</evidence>
<dbReference type="PANTHER" id="PTHR44329">
    <property type="entry name" value="SERINE/THREONINE-PROTEIN KINASE TNNI3K-RELATED"/>
    <property type="match status" value="1"/>
</dbReference>
<dbReference type="InterPro" id="IPR051681">
    <property type="entry name" value="Ser/Thr_Kinases-Pseudokinases"/>
</dbReference>
<keyword evidence="2" id="KW-0808">Transferase</keyword>
<dbReference type="GO" id="GO:0004674">
    <property type="term" value="F:protein serine/threonine kinase activity"/>
    <property type="evidence" value="ECO:0007669"/>
    <property type="project" value="TreeGrafter"/>
</dbReference>